<keyword evidence="7" id="KW-0460">Magnesium</keyword>
<keyword evidence="8" id="KW-0328">Glycosyltransferase</keyword>
<dbReference type="GO" id="GO:0005886">
    <property type="term" value="C:plasma membrane"/>
    <property type="evidence" value="ECO:0007669"/>
    <property type="project" value="UniProtKB-SubCell"/>
</dbReference>
<evidence type="ECO:0000313" key="8">
    <source>
        <dbReference type="EMBL" id="EKD66318.1"/>
    </source>
</evidence>
<dbReference type="EMBL" id="AMFJ01021637">
    <property type="protein sequence ID" value="EKD66318.1"/>
    <property type="molecule type" value="Genomic_DNA"/>
</dbReference>
<evidence type="ECO:0000256" key="5">
    <source>
        <dbReference type="ARBA" id="ARBA00022989"/>
    </source>
</evidence>
<organism evidence="8">
    <name type="scientific">uncultured bacterium</name>
    <name type="common">gcode 4</name>
    <dbReference type="NCBI Taxonomy" id="1234023"/>
    <lineage>
        <taxon>Bacteria</taxon>
        <taxon>environmental samples</taxon>
    </lineage>
</organism>
<evidence type="ECO:0000256" key="7">
    <source>
        <dbReference type="PIRSR" id="PIRSR600715-1"/>
    </source>
</evidence>
<dbReference type="InterPro" id="IPR000715">
    <property type="entry name" value="Glycosyl_transferase_4"/>
</dbReference>
<dbReference type="GO" id="GO:0016780">
    <property type="term" value="F:phosphotransferase activity, for other substituted phosphate groups"/>
    <property type="evidence" value="ECO:0007669"/>
    <property type="project" value="InterPro"/>
</dbReference>
<accession>K2BBZ6</accession>
<dbReference type="GO" id="GO:0044038">
    <property type="term" value="P:cell wall macromolecule biosynthetic process"/>
    <property type="evidence" value="ECO:0007669"/>
    <property type="project" value="TreeGrafter"/>
</dbReference>
<evidence type="ECO:0000256" key="3">
    <source>
        <dbReference type="ARBA" id="ARBA00022679"/>
    </source>
</evidence>
<evidence type="ECO:0000256" key="6">
    <source>
        <dbReference type="ARBA" id="ARBA00023136"/>
    </source>
</evidence>
<dbReference type="PANTHER" id="PTHR22926">
    <property type="entry name" value="PHOSPHO-N-ACETYLMURAMOYL-PENTAPEPTIDE-TRANSFERASE"/>
    <property type="match status" value="1"/>
</dbReference>
<comment type="caution">
    <text evidence="8">The sequence shown here is derived from an EMBL/GenBank/DDBJ whole genome shotgun (WGS) entry which is preliminary data.</text>
</comment>
<sequence length="372" mass="44429">MNFFDTWVFIKFLFLIWASVFSSTILTVFFIFIFRKFNFLDHPERYPHEWKRAPIPYGMWIVLFTNFLLLSSLFLDLSLKKLVIILILGFIILFISFIDDLDTISVTKIKIPPILRLILQIWVWAFIWITSIKIWYISNIFWWVIHLDNYFLQLGLYKIYIIPLFFTIAWYVVVFNSLNWSDALPGLTSWLSFISMIIMAILTVKLYITDTSFLSKENSEFVLLNLAIFLPSVFLFWIFDLKRMFLIGDSGTMFLAFIIATLAIISGWKIATVATVLWVYVIDAFYVIFARLYNKKNPLKWDMTHHLHFRLRKLWFSDEFIRNLVYSLSFLFWIWAIFLDKIWKIIIFSILVVIVIFITKILNTKISLKNGK</sequence>
<evidence type="ECO:0000256" key="1">
    <source>
        <dbReference type="ARBA" id="ARBA00004651"/>
    </source>
</evidence>
<keyword evidence="7" id="KW-0479">Metal-binding</keyword>
<feature type="binding site" evidence="7">
    <location>
        <position position="179"/>
    </location>
    <ligand>
        <name>Mg(2+)</name>
        <dbReference type="ChEBI" id="CHEBI:18420"/>
    </ligand>
</feature>
<dbReference type="PANTHER" id="PTHR22926:SF3">
    <property type="entry name" value="UNDECAPRENYL-PHOSPHATE ALPHA-N-ACETYLGLUCOSAMINYL 1-PHOSPHATE TRANSFERASE"/>
    <property type="match status" value="1"/>
</dbReference>
<keyword evidence="6" id="KW-0472">Membrane</keyword>
<gene>
    <name evidence="8" type="ORF">ACD_49C00051G0017</name>
</gene>
<comment type="cofactor">
    <cofactor evidence="7">
        <name>Mg(2+)</name>
        <dbReference type="ChEBI" id="CHEBI:18420"/>
    </cofactor>
</comment>
<comment type="subcellular location">
    <subcellularLocation>
        <location evidence="1">Cell membrane</location>
        <topology evidence="1">Multi-pass membrane protein</topology>
    </subcellularLocation>
</comment>
<keyword evidence="3 8" id="KW-0808">Transferase</keyword>
<dbReference type="GO" id="GO:0071555">
    <property type="term" value="P:cell wall organization"/>
    <property type="evidence" value="ECO:0007669"/>
    <property type="project" value="TreeGrafter"/>
</dbReference>
<dbReference type="GO" id="GO:0046872">
    <property type="term" value="F:metal ion binding"/>
    <property type="evidence" value="ECO:0007669"/>
    <property type="project" value="UniProtKB-KW"/>
</dbReference>
<name>K2BBZ6_9BACT</name>
<dbReference type="GO" id="GO:0016757">
    <property type="term" value="F:glycosyltransferase activity"/>
    <property type="evidence" value="ECO:0007669"/>
    <property type="project" value="UniProtKB-KW"/>
</dbReference>
<proteinExistence type="predicted"/>
<dbReference type="AlphaFoldDB" id="K2BBZ6"/>
<dbReference type="Pfam" id="PF00953">
    <property type="entry name" value="Glycos_transf_4"/>
    <property type="match status" value="1"/>
</dbReference>
<keyword evidence="5" id="KW-1133">Transmembrane helix</keyword>
<keyword evidence="2" id="KW-1003">Cell membrane</keyword>
<protein>
    <submittedName>
        <fullName evidence="8">Undecaprenyl-phosphate alpha-N-acetylglucosaminyltransferase</fullName>
    </submittedName>
</protein>
<evidence type="ECO:0000256" key="2">
    <source>
        <dbReference type="ARBA" id="ARBA00022475"/>
    </source>
</evidence>
<reference evidence="8" key="1">
    <citation type="journal article" date="2012" name="Science">
        <title>Fermentation, hydrogen, and sulfur metabolism in multiple uncultivated bacterial phyla.</title>
        <authorList>
            <person name="Wrighton K.C."/>
            <person name="Thomas B.C."/>
            <person name="Sharon I."/>
            <person name="Miller C.S."/>
            <person name="Castelle C.J."/>
            <person name="VerBerkmoes N.C."/>
            <person name="Wilkins M.J."/>
            <person name="Hettich R.L."/>
            <person name="Lipton M.S."/>
            <person name="Williams K.H."/>
            <person name="Long P.E."/>
            <person name="Banfield J.F."/>
        </authorList>
    </citation>
    <scope>NUCLEOTIDE SEQUENCE [LARGE SCALE GENOMIC DNA]</scope>
</reference>
<dbReference type="GO" id="GO:0009103">
    <property type="term" value="P:lipopolysaccharide biosynthetic process"/>
    <property type="evidence" value="ECO:0007669"/>
    <property type="project" value="TreeGrafter"/>
</dbReference>
<feature type="binding site" evidence="7">
    <location>
        <position position="249"/>
    </location>
    <ligand>
        <name>Mg(2+)</name>
        <dbReference type="ChEBI" id="CHEBI:18420"/>
    </ligand>
</feature>
<keyword evidence="4" id="KW-0812">Transmembrane</keyword>
<evidence type="ECO:0000256" key="4">
    <source>
        <dbReference type="ARBA" id="ARBA00022692"/>
    </source>
</evidence>